<dbReference type="AlphaFoldDB" id="A0A8S9MX13"/>
<protein>
    <submittedName>
        <fullName evidence="2">Uncharacterized protein</fullName>
    </submittedName>
</protein>
<dbReference type="EMBL" id="QGKX02002183">
    <property type="protein sequence ID" value="KAF3486358.1"/>
    <property type="molecule type" value="Genomic_DNA"/>
</dbReference>
<organism evidence="2 3">
    <name type="scientific">Brassica cretica</name>
    <name type="common">Mustard</name>
    <dbReference type="NCBI Taxonomy" id="69181"/>
    <lineage>
        <taxon>Eukaryota</taxon>
        <taxon>Viridiplantae</taxon>
        <taxon>Streptophyta</taxon>
        <taxon>Embryophyta</taxon>
        <taxon>Tracheophyta</taxon>
        <taxon>Spermatophyta</taxon>
        <taxon>Magnoliopsida</taxon>
        <taxon>eudicotyledons</taxon>
        <taxon>Gunneridae</taxon>
        <taxon>Pentapetalae</taxon>
        <taxon>rosids</taxon>
        <taxon>malvids</taxon>
        <taxon>Brassicales</taxon>
        <taxon>Brassicaceae</taxon>
        <taxon>Brassiceae</taxon>
        <taxon>Brassica</taxon>
    </lineage>
</organism>
<feature type="region of interest" description="Disordered" evidence="1">
    <location>
        <begin position="87"/>
        <end position="127"/>
    </location>
</feature>
<name>A0A8S9MX13_BRACR</name>
<dbReference type="Proteomes" id="UP000712600">
    <property type="component" value="Unassembled WGS sequence"/>
</dbReference>
<feature type="region of interest" description="Disordered" evidence="1">
    <location>
        <begin position="33"/>
        <end position="67"/>
    </location>
</feature>
<evidence type="ECO:0000256" key="1">
    <source>
        <dbReference type="SAM" id="MobiDB-lite"/>
    </source>
</evidence>
<accession>A0A8S9MX13</accession>
<sequence>MEAMMSEIMRRMKNYDLLQKKHADDFFDNVSQVQKEARTKRSSQDVSSATRRPERNPQPDLFSSSTKSLLEKRRYLLSKEKSGFNKSDLLQERSRPGRLLDTPIRRSRGQSKQSTEETKPVHSRDDHELLRGALKRMSSPQNITDMCNQIFKDLEKDKRQSTRPSSKATDPRNCSKQEQIIQELKREPSNKFMEHNKSLDYLEKRLELILKQPVFCSRKSFDSFVFKENSFVLSCSKNKIATGYLFSSSHVWKEFMVRNFQKPKSLRDETDFICDSVFKLCILCSESDKPWHVLRSLLENCVVLSFDDILVYNTFFDKHAEPWLSNSRFELDLLCSEYEELVPVLKLFFKNHVILCLDTILVYNTYFDMHHQGLKHLLHDIGKKSLVFDLNKGMCCTDNSGYLVSVLTVQEQQDQSQRRKSKHHAYQPEIWRWKYLRKMTSKLQGRVIDLRTNLFKGRGDDATMVEPDDYATKDKPGWMNGKLEDEPEAGVEHADLIFAVKIMLNKLEKM</sequence>
<gene>
    <name evidence="2" type="ORF">F2Q69_00052587</name>
</gene>
<feature type="region of interest" description="Disordered" evidence="1">
    <location>
        <begin position="154"/>
        <end position="176"/>
    </location>
</feature>
<proteinExistence type="predicted"/>
<feature type="compositionally biased region" description="Basic and acidic residues" evidence="1">
    <location>
        <begin position="114"/>
        <end position="127"/>
    </location>
</feature>
<evidence type="ECO:0000313" key="3">
    <source>
        <dbReference type="Proteomes" id="UP000712600"/>
    </source>
</evidence>
<reference evidence="2" key="1">
    <citation type="submission" date="2019-12" db="EMBL/GenBank/DDBJ databases">
        <title>Genome sequencing and annotation of Brassica cretica.</title>
        <authorList>
            <person name="Studholme D.J."/>
            <person name="Sarris P."/>
        </authorList>
    </citation>
    <scope>NUCLEOTIDE SEQUENCE</scope>
    <source>
        <strain evidence="2">PFS-109/04</strain>
        <tissue evidence="2">Leaf</tissue>
    </source>
</reference>
<comment type="caution">
    <text evidence="2">The sequence shown here is derived from an EMBL/GenBank/DDBJ whole genome shotgun (WGS) entry which is preliminary data.</text>
</comment>
<evidence type="ECO:0000313" key="2">
    <source>
        <dbReference type="EMBL" id="KAF3486358.1"/>
    </source>
</evidence>